<dbReference type="SUPFAM" id="SSF52172">
    <property type="entry name" value="CheY-like"/>
    <property type="match status" value="1"/>
</dbReference>
<dbReference type="InterPro" id="IPR058245">
    <property type="entry name" value="NreC/VraR/RcsB-like_REC"/>
</dbReference>
<dbReference type="GO" id="GO:0003677">
    <property type="term" value="F:DNA binding"/>
    <property type="evidence" value="ECO:0007669"/>
    <property type="project" value="UniProtKB-KW"/>
</dbReference>
<dbReference type="RefSeq" id="WP_129891812.1">
    <property type="nucleotide sequence ID" value="NZ_CP035758.1"/>
</dbReference>
<dbReference type="SMART" id="SM00421">
    <property type="entry name" value="HTH_LUXR"/>
    <property type="match status" value="1"/>
</dbReference>
<evidence type="ECO:0000313" key="9">
    <source>
        <dbReference type="Proteomes" id="UP000290365"/>
    </source>
</evidence>
<keyword evidence="3" id="KW-0238">DNA-binding</keyword>
<dbReference type="SUPFAM" id="SSF46894">
    <property type="entry name" value="C-terminal effector domain of the bipartite response regulators"/>
    <property type="match status" value="1"/>
</dbReference>
<dbReference type="InterPro" id="IPR016032">
    <property type="entry name" value="Sig_transdc_resp-reg_C-effctor"/>
</dbReference>
<dbReference type="PANTHER" id="PTHR43214">
    <property type="entry name" value="TWO-COMPONENT RESPONSE REGULATOR"/>
    <property type="match status" value="1"/>
</dbReference>
<organism evidence="8 9">
    <name type="scientific">Ktedonosporobacter rubrisoli</name>
    <dbReference type="NCBI Taxonomy" id="2509675"/>
    <lineage>
        <taxon>Bacteria</taxon>
        <taxon>Bacillati</taxon>
        <taxon>Chloroflexota</taxon>
        <taxon>Ktedonobacteria</taxon>
        <taxon>Ktedonobacterales</taxon>
        <taxon>Ktedonosporobacteraceae</taxon>
        <taxon>Ktedonosporobacter</taxon>
    </lineage>
</organism>
<evidence type="ECO:0000256" key="5">
    <source>
        <dbReference type="PROSITE-ProRule" id="PRU00169"/>
    </source>
</evidence>
<keyword evidence="9" id="KW-1185">Reference proteome</keyword>
<protein>
    <submittedName>
        <fullName evidence="8">Response regulator transcription factor</fullName>
    </submittedName>
</protein>
<dbReference type="SMART" id="SM00448">
    <property type="entry name" value="REC"/>
    <property type="match status" value="1"/>
</dbReference>
<dbReference type="PRINTS" id="PR00038">
    <property type="entry name" value="HTHLUXR"/>
</dbReference>
<feature type="domain" description="Response regulatory" evidence="7">
    <location>
        <begin position="6"/>
        <end position="127"/>
    </location>
</feature>
<dbReference type="CDD" id="cd06170">
    <property type="entry name" value="LuxR_C_like"/>
    <property type="match status" value="1"/>
</dbReference>
<keyword evidence="1 5" id="KW-0597">Phosphoprotein</keyword>
<proteinExistence type="predicted"/>
<dbReference type="KEGG" id="kbs:EPA93_34190"/>
<evidence type="ECO:0000256" key="3">
    <source>
        <dbReference type="ARBA" id="ARBA00023125"/>
    </source>
</evidence>
<dbReference type="PROSITE" id="PS50043">
    <property type="entry name" value="HTH_LUXR_2"/>
    <property type="match status" value="1"/>
</dbReference>
<reference evidence="8 9" key="1">
    <citation type="submission" date="2019-01" db="EMBL/GenBank/DDBJ databases">
        <title>Ktedonosporobacter rubrisoli SCAWS-G2.</title>
        <authorList>
            <person name="Huang Y."/>
            <person name="Yan B."/>
        </authorList>
    </citation>
    <scope>NUCLEOTIDE SEQUENCE [LARGE SCALE GENOMIC DNA]</scope>
    <source>
        <strain evidence="8 9">SCAWS-G2</strain>
    </source>
</reference>
<evidence type="ECO:0000256" key="4">
    <source>
        <dbReference type="ARBA" id="ARBA00023163"/>
    </source>
</evidence>
<name>A0A4P6JZ69_KTERU</name>
<keyword evidence="4" id="KW-0804">Transcription</keyword>
<evidence type="ECO:0000313" key="8">
    <source>
        <dbReference type="EMBL" id="QBD80750.1"/>
    </source>
</evidence>
<dbReference type="Proteomes" id="UP000290365">
    <property type="component" value="Chromosome"/>
</dbReference>
<keyword evidence="2" id="KW-0805">Transcription regulation</keyword>
<dbReference type="CDD" id="cd17535">
    <property type="entry name" value="REC_NarL-like"/>
    <property type="match status" value="1"/>
</dbReference>
<dbReference type="Pfam" id="PF00196">
    <property type="entry name" value="GerE"/>
    <property type="match status" value="1"/>
</dbReference>
<dbReference type="PROSITE" id="PS50110">
    <property type="entry name" value="RESPONSE_REGULATORY"/>
    <property type="match status" value="1"/>
</dbReference>
<dbReference type="PROSITE" id="PS00622">
    <property type="entry name" value="HTH_LUXR_1"/>
    <property type="match status" value="1"/>
</dbReference>
<dbReference type="GO" id="GO:0006355">
    <property type="term" value="P:regulation of DNA-templated transcription"/>
    <property type="evidence" value="ECO:0007669"/>
    <property type="project" value="InterPro"/>
</dbReference>
<evidence type="ECO:0000259" key="6">
    <source>
        <dbReference type="PROSITE" id="PS50043"/>
    </source>
</evidence>
<accession>A0A4P6JZ69</accession>
<evidence type="ECO:0000259" key="7">
    <source>
        <dbReference type="PROSITE" id="PS50110"/>
    </source>
</evidence>
<dbReference type="AlphaFoldDB" id="A0A4P6JZ69"/>
<dbReference type="InterPro" id="IPR011006">
    <property type="entry name" value="CheY-like_superfamily"/>
</dbReference>
<gene>
    <name evidence="8" type="ORF">EPA93_34190</name>
</gene>
<dbReference type="PANTHER" id="PTHR43214:SF24">
    <property type="entry name" value="TRANSCRIPTIONAL REGULATORY PROTEIN NARL-RELATED"/>
    <property type="match status" value="1"/>
</dbReference>
<dbReference type="Pfam" id="PF00072">
    <property type="entry name" value="Response_reg"/>
    <property type="match status" value="1"/>
</dbReference>
<dbReference type="GO" id="GO:0000160">
    <property type="term" value="P:phosphorelay signal transduction system"/>
    <property type="evidence" value="ECO:0007669"/>
    <property type="project" value="InterPro"/>
</dbReference>
<feature type="modified residue" description="4-aspartylphosphate" evidence="5">
    <location>
        <position position="62"/>
    </location>
</feature>
<dbReference type="InterPro" id="IPR000792">
    <property type="entry name" value="Tscrpt_reg_LuxR_C"/>
</dbReference>
<feature type="domain" description="HTH luxR-type" evidence="6">
    <location>
        <begin position="165"/>
        <end position="230"/>
    </location>
</feature>
<dbReference type="InterPro" id="IPR039420">
    <property type="entry name" value="WalR-like"/>
</dbReference>
<dbReference type="OrthoDB" id="570944at2"/>
<dbReference type="EMBL" id="CP035758">
    <property type="protein sequence ID" value="QBD80750.1"/>
    <property type="molecule type" value="Genomic_DNA"/>
</dbReference>
<sequence length="232" mass="25717">MTKAIRILIVDDQTLVREGFRKLLEMEADFEIVDTAHDGEDSLAIIERLAAQQRPPNVVLMDIRMPRMNGITATKQIKARWPNVHIVILTTFDDVELIHAGLHAGALGYLLKDATSEQLTATIRTAAQGQTLLQPDIAHKVFATLTAENRGRRSIAQELPPLGTRSSDVEHLTEREREILALVARGEPNKQIAEELFLAEGTVKNHLSSILSKLGVRDRTQAALKARELGLT</sequence>
<evidence type="ECO:0000256" key="2">
    <source>
        <dbReference type="ARBA" id="ARBA00023015"/>
    </source>
</evidence>
<dbReference type="Gene3D" id="3.40.50.2300">
    <property type="match status" value="1"/>
</dbReference>
<dbReference type="InterPro" id="IPR001789">
    <property type="entry name" value="Sig_transdc_resp-reg_receiver"/>
</dbReference>
<evidence type="ECO:0000256" key="1">
    <source>
        <dbReference type="ARBA" id="ARBA00022553"/>
    </source>
</evidence>